<accession>A0A1G6MJV0</accession>
<keyword evidence="2" id="KW-1185">Reference proteome</keyword>
<dbReference type="STRING" id="1612202.SAMN05421734_11145"/>
<dbReference type="Pfam" id="PF05582">
    <property type="entry name" value="Peptidase_U57"/>
    <property type="match status" value="1"/>
</dbReference>
<dbReference type="Proteomes" id="UP000242949">
    <property type="component" value="Unassembled WGS sequence"/>
</dbReference>
<dbReference type="PIRSF" id="PIRSF011575">
    <property type="entry name" value="YabG"/>
    <property type="match status" value="1"/>
</dbReference>
<gene>
    <name evidence="1" type="ORF">SAMN05421734_11145</name>
</gene>
<protein>
    <submittedName>
        <fullName evidence="1">Spore coat assemly protein</fullName>
    </submittedName>
</protein>
<proteinExistence type="predicted"/>
<organism evidence="1 2">
    <name type="scientific">Pelagirhabdus alkalitolerans</name>
    <dbReference type="NCBI Taxonomy" id="1612202"/>
    <lineage>
        <taxon>Bacteria</taxon>
        <taxon>Bacillati</taxon>
        <taxon>Bacillota</taxon>
        <taxon>Bacilli</taxon>
        <taxon>Bacillales</taxon>
        <taxon>Bacillaceae</taxon>
        <taxon>Pelagirhabdus</taxon>
    </lineage>
</organism>
<sequence length="287" mass="33329">MIVKGDLVTRRSYQHDILFRVQMIEQDEAILFGEDIRLEADAPIDDLIKVDETLKERFDQREEDQQAYSYRLFKQDYQLMKEQNKPDPIIEHEIHPHSFQIPAKVLHLDGDKQYLKKCIELYKKLDIHVQGLYIEEENMPLEITSLIKRIQPNIIVITGHDAYSEKKGKKRELKAYRNTRYFVEAVRKARELEPNLDQLIVFAGACQSHFQSLIRAGANFASSPSRVNIHALDPVYIVAKLTHTSFMDKVTIEEALKHTRSKEEGIGGVETRGCLRVGRPFIENLVD</sequence>
<dbReference type="NCBIfam" id="TIGR02855">
    <property type="entry name" value="spore_yabG"/>
    <property type="match status" value="1"/>
</dbReference>
<name>A0A1G6MJV0_9BACI</name>
<dbReference type="EMBL" id="FMYI01000011">
    <property type="protein sequence ID" value="SDC55802.1"/>
    <property type="molecule type" value="Genomic_DNA"/>
</dbReference>
<dbReference type="InterPro" id="IPR008764">
    <property type="entry name" value="Peptidase_U57"/>
</dbReference>
<reference evidence="2" key="1">
    <citation type="submission" date="2016-09" db="EMBL/GenBank/DDBJ databases">
        <authorList>
            <person name="Varghese N."/>
            <person name="Submissions S."/>
        </authorList>
    </citation>
    <scope>NUCLEOTIDE SEQUENCE [LARGE SCALE GENOMIC DNA]</scope>
    <source>
        <strain evidence="2">S5</strain>
    </source>
</reference>
<evidence type="ECO:0000313" key="2">
    <source>
        <dbReference type="Proteomes" id="UP000242949"/>
    </source>
</evidence>
<dbReference type="AlphaFoldDB" id="A0A1G6MJV0"/>
<evidence type="ECO:0000313" key="1">
    <source>
        <dbReference type="EMBL" id="SDC55802.1"/>
    </source>
</evidence>